<name>A0A0B4DX20_9CAUL</name>
<reference evidence="6 7" key="1">
    <citation type="submission" date="2014-12" db="EMBL/GenBank/DDBJ databases">
        <title>Genome sequencing of Brevundimonas nasdae TPW30.</title>
        <authorList>
            <person name="Tan P.W."/>
            <person name="Chan K.-G."/>
        </authorList>
    </citation>
    <scope>NUCLEOTIDE SEQUENCE [LARGE SCALE GENOMIC DNA]</scope>
    <source>
        <strain evidence="6 7">TPW30</strain>
    </source>
</reference>
<evidence type="ECO:0000259" key="5">
    <source>
        <dbReference type="PROSITE" id="PS51462"/>
    </source>
</evidence>
<dbReference type="InterPro" id="IPR020476">
    <property type="entry name" value="Nudix_hydrolase"/>
</dbReference>
<keyword evidence="2 4" id="KW-0378">Hydrolase</keyword>
<evidence type="ECO:0000313" key="7">
    <source>
        <dbReference type="Proteomes" id="UP000031166"/>
    </source>
</evidence>
<evidence type="ECO:0000256" key="3">
    <source>
        <dbReference type="ARBA" id="ARBA00022842"/>
    </source>
</evidence>
<dbReference type="PROSITE" id="PS51462">
    <property type="entry name" value="NUDIX"/>
    <property type="match status" value="1"/>
</dbReference>
<dbReference type="STRING" id="172043.RM53_06110"/>
<dbReference type="PANTHER" id="PTHR43046:SF12">
    <property type="entry name" value="GDP-MANNOSE MANNOSYL HYDROLASE"/>
    <property type="match status" value="1"/>
</dbReference>
<keyword evidence="3" id="KW-0460">Magnesium</keyword>
<organism evidence="6 7">
    <name type="scientific">Brevundimonas nasdae</name>
    <dbReference type="NCBI Taxonomy" id="172043"/>
    <lineage>
        <taxon>Bacteria</taxon>
        <taxon>Pseudomonadati</taxon>
        <taxon>Pseudomonadota</taxon>
        <taxon>Alphaproteobacteria</taxon>
        <taxon>Caulobacterales</taxon>
        <taxon>Caulobacteraceae</taxon>
        <taxon>Brevundimonas</taxon>
    </lineage>
</organism>
<dbReference type="PANTHER" id="PTHR43046">
    <property type="entry name" value="GDP-MANNOSE MANNOSYL HYDROLASE"/>
    <property type="match status" value="1"/>
</dbReference>
<protein>
    <submittedName>
        <fullName evidence="6">DNA mismatch repair protein MutT</fullName>
    </submittedName>
</protein>
<dbReference type="Proteomes" id="UP000031166">
    <property type="component" value="Unassembled WGS sequence"/>
</dbReference>
<proteinExistence type="inferred from homology"/>
<evidence type="ECO:0000256" key="4">
    <source>
        <dbReference type="RuleBase" id="RU003476"/>
    </source>
</evidence>
<dbReference type="AlphaFoldDB" id="A0A0B4DX20"/>
<evidence type="ECO:0000256" key="1">
    <source>
        <dbReference type="ARBA" id="ARBA00001946"/>
    </source>
</evidence>
<comment type="caution">
    <text evidence="6">The sequence shown here is derived from an EMBL/GenBank/DDBJ whole genome shotgun (WGS) entry which is preliminary data.</text>
</comment>
<dbReference type="SUPFAM" id="SSF55811">
    <property type="entry name" value="Nudix"/>
    <property type="match status" value="1"/>
</dbReference>
<dbReference type="InterPro" id="IPR020084">
    <property type="entry name" value="NUDIX_hydrolase_CS"/>
</dbReference>
<dbReference type="InterPro" id="IPR015797">
    <property type="entry name" value="NUDIX_hydrolase-like_dom_sf"/>
</dbReference>
<dbReference type="PRINTS" id="PR00502">
    <property type="entry name" value="NUDIXFAMILY"/>
</dbReference>
<dbReference type="CDD" id="cd04685">
    <property type="entry name" value="NUDIX_Hydrolase"/>
    <property type="match status" value="1"/>
</dbReference>
<dbReference type="Gene3D" id="3.90.79.10">
    <property type="entry name" value="Nucleoside Triphosphate Pyrophosphohydrolase"/>
    <property type="match status" value="1"/>
</dbReference>
<feature type="domain" description="Nudix hydrolase" evidence="5">
    <location>
        <begin position="9"/>
        <end position="151"/>
    </location>
</feature>
<gene>
    <name evidence="6" type="ORF">RM53_06110</name>
</gene>
<dbReference type="PROSITE" id="PS00893">
    <property type="entry name" value="NUDIX_BOX"/>
    <property type="match status" value="1"/>
</dbReference>
<comment type="cofactor">
    <cofactor evidence="1">
        <name>Mg(2+)</name>
        <dbReference type="ChEBI" id="CHEBI:18420"/>
    </cofactor>
</comment>
<evidence type="ECO:0000256" key="2">
    <source>
        <dbReference type="ARBA" id="ARBA00022801"/>
    </source>
</evidence>
<dbReference type="InterPro" id="IPR000086">
    <property type="entry name" value="NUDIX_hydrolase_dom"/>
</dbReference>
<sequence>MSEAESALPARPTSRWLILDGQGRVLLFHFVFAEGPLAGTAFWATPGGGCEAGETFEDAARRELFEETGVVVEDPGPQVAQVRVSFRLPDGRMADVDQRFFLLRTDDFVLSPKGWTDEEQRVLTEHRWWSLDDIRQSKETIWPAELAEILTSLRLPLIGDR</sequence>
<dbReference type="GO" id="GO:0016787">
    <property type="term" value="F:hydrolase activity"/>
    <property type="evidence" value="ECO:0007669"/>
    <property type="project" value="UniProtKB-KW"/>
</dbReference>
<dbReference type="Pfam" id="PF00293">
    <property type="entry name" value="NUDIX"/>
    <property type="match status" value="1"/>
</dbReference>
<evidence type="ECO:0000313" key="6">
    <source>
        <dbReference type="EMBL" id="KIC58788.1"/>
    </source>
</evidence>
<dbReference type="RefSeq" id="WP_039245230.1">
    <property type="nucleotide sequence ID" value="NZ_JWSY01000009.1"/>
</dbReference>
<comment type="similarity">
    <text evidence="4">Belongs to the Nudix hydrolase family.</text>
</comment>
<dbReference type="EMBL" id="JWSY01000009">
    <property type="protein sequence ID" value="KIC58788.1"/>
    <property type="molecule type" value="Genomic_DNA"/>
</dbReference>
<accession>A0A0B4DX20</accession>